<dbReference type="Proteomes" id="UP000292702">
    <property type="component" value="Unassembled WGS sequence"/>
</dbReference>
<evidence type="ECO:0000313" key="1">
    <source>
        <dbReference type="EMBL" id="TCD62182.1"/>
    </source>
</evidence>
<gene>
    <name evidence="1" type="ORF">EIP91_007240</name>
</gene>
<proteinExistence type="predicted"/>
<organism evidence="1 2">
    <name type="scientific">Steccherinum ochraceum</name>
    <dbReference type="NCBI Taxonomy" id="92696"/>
    <lineage>
        <taxon>Eukaryota</taxon>
        <taxon>Fungi</taxon>
        <taxon>Dikarya</taxon>
        <taxon>Basidiomycota</taxon>
        <taxon>Agaricomycotina</taxon>
        <taxon>Agaricomycetes</taxon>
        <taxon>Polyporales</taxon>
        <taxon>Steccherinaceae</taxon>
        <taxon>Steccherinum</taxon>
    </lineage>
</organism>
<dbReference type="AlphaFoldDB" id="A0A4R0R4I7"/>
<comment type="caution">
    <text evidence="1">The sequence shown here is derived from an EMBL/GenBank/DDBJ whole genome shotgun (WGS) entry which is preliminary data.</text>
</comment>
<accession>A0A4R0R4I7</accession>
<name>A0A4R0R4I7_9APHY</name>
<keyword evidence="2" id="KW-1185">Reference proteome</keyword>
<reference evidence="1 2" key="1">
    <citation type="submission" date="2018-11" db="EMBL/GenBank/DDBJ databases">
        <title>Genome assembly of Steccherinum ochraceum LE-BIN_3174, the white-rot fungus of the Steccherinaceae family (The Residual Polyporoid clade, Polyporales, Basidiomycota).</title>
        <authorList>
            <person name="Fedorova T.V."/>
            <person name="Glazunova O.A."/>
            <person name="Landesman E.O."/>
            <person name="Moiseenko K.V."/>
            <person name="Psurtseva N.V."/>
            <person name="Savinova O.S."/>
            <person name="Shakhova N.V."/>
            <person name="Tyazhelova T.V."/>
            <person name="Vasina D.V."/>
        </authorList>
    </citation>
    <scope>NUCLEOTIDE SEQUENCE [LARGE SCALE GENOMIC DNA]</scope>
    <source>
        <strain evidence="1 2">LE-BIN_3174</strain>
    </source>
</reference>
<evidence type="ECO:0000313" key="2">
    <source>
        <dbReference type="Proteomes" id="UP000292702"/>
    </source>
</evidence>
<sequence length="403" mass="45403">MCSLLCRGWRNVSQHHLFRSLVLRQTDNRFSIKALLPLLNGINSLNVNLLEAVQDVAVHGRQGAIPHGRDSDVGVELSADDVVHLLDKLPSVHTLRFYDLRILNTRPTMSLSVPRAMRHLLFARFEFRVPVLDSDSNSNSSLHIPCAASDLLGMFASVHSIKLIRVFLTRIPSSTASLVSENLPTPLRIGAFVSDELSFVPKREPPSARKNFLKHLCRALPLEVTQVMDLQDARYQVDILTRGYGRAITQLHLRLSGIYPRDKESYSITKHCKSLASLYVDIELRHPDLAFSIPCDLTFASPPTLTDLTIQWTCKHGAHYSDPREFGLGSTTKELFEQDWAKLDAHFCGGTREGLRKVEVHVLGWPDKKSAFVPLSEEKRPYFAQMTSRLPKSQAKGLVVWKI</sequence>
<dbReference type="EMBL" id="RWJN01000394">
    <property type="protein sequence ID" value="TCD62182.1"/>
    <property type="molecule type" value="Genomic_DNA"/>
</dbReference>
<protein>
    <submittedName>
        <fullName evidence="1">Uncharacterized protein</fullName>
    </submittedName>
</protein>